<evidence type="ECO:0000256" key="1">
    <source>
        <dbReference type="SAM" id="MobiDB-lite"/>
    </source>
</evidence>
<feature type="region of interest" description="Disordered" evidence="1">
    <location>
        <begin position="111"/>
        <end position="146"/>
    </location>
</feature>
<evidence type="ECO:0000313" key="4">
    <source>
        <dbReference type="Proteomes" id="UP000823775"/>
    </source>
</evidence>
<proteinExistence type="predicted"/>
<protein>
    <recommendedName>
        <fullName evidence="2">FAF domain-containing protein</fullName>
    </recommendedName>
</protein>
<reference evidence="3 4" key="1">
    <citation type="journal article" date="2021" name="BMC Genomics">
        <title>Datura genome reveals duplications of psychoactive alkaloid biosynthetic genes and high mutation rate following tissue culture.</title>
        <authorList>
            <person name="Rajewski A."/>
            <person name="Carter-House D."/>
            <person name="Stajich J."/>
            <person name="Litt A."/>
        </authorList>
    </citation>
    <scope>NUCLEOTIDE SEQUENCE [LARGE SCALE GENOMIC DNA]</scope>
    <source>
        <strain evidence="3">AR-01</strain>
    </source>
</reference>
<sequence length="159" mass="18604">MTTHQTESSSSSSTWSRNCREIKSSTSNKKTCSKFPPPLTTLRGVNSVQFKPHREDGRLIIVLSRPHLHIIIFKQKGAMADLGFRFFKHEISTSNFDENEDLEEIEDDMIESDIKDGDEEEEEIEEKEDDIEEEERQKKKKKLKKRSWIQRKKKATCTT</sequence>
<feature type="region of interest" description="Disordered" evidence="1">
    <location>
        <begin position="1"/>
        <end position="36"/>
    </location>
</feature>
<gene>
    <name evidence="3" type="ORF">HAX54_018594</name>
</gene>
<dbReference type="Proteomes" id="UP000823775">
    <property type="component" value="Unassembled WGS sequence"/>
</dbReference>
<feature type="compositionally biased region" description="Low complexity" evidence="1">
    <location>
        <begin position="24"/>
        <end position="34"/>
    </location>
</feature>
<keyword evidence="4" id="KW-1185">Reference proteome</keyword>
<feature type="compositionally biased region" description="Acidic residues" evidence="1">
    <location>
        <begin position="111"/>
        <end position="134"/>
    </location>
</feature>
<dbReference type="EMBL" id="JACEIK010002271">
    <property type="protein sequence ID" value="MCD9560120.1"/>
    <property type="molecule type" value="Genomic_DNA"/>
</dbReference>
<evidence type="ECO:0000259" key="2">
    <source>
        <dbReference type="Pfam" id="PF11250"/>
    </source>
</evidence>
<dbReference type="InterPro" id="IPR046431">
    <property type="entry name" value="FAF_dom"/>
</dbReference>
<evidence type="ECO:0000313" key="3">
    <source>
        <dbReference type="EMBL" id="MCD9560120.1"/>
    </source>
</evidence>
<feature type="domain" description="FAF" evidence="2">
    <location>
        <begin position="34"/>
        <end position="61"/>
    </location>
</feature>
<comment type="caution">
    <text evidence="3">The sequence shown here is derived from an EMBL/GenBank/DDBJ whole genome shotgun (WGS) entry which is preliminary data.</text>
</comment>
<name>A0ABS8UQ04_DATST</name>
<accession>A0ABS8UQ04</accession>
<organism evidence="3 4">
    <name type="scientific">Datura stramonium</name>
    <name type="common">Jimsonweed</name>
    <name type="synonym">Common thornapple</name>
    <dbReference type="NCBI Taxonomy" id="4076"/>
    <lineage>
        <taxon>Eukaryota</taxon>
        <taxon>Viridiplantae</taxon>
        <taxon>Streptophyta</taxon>
        <taxon>Embryophyta</taxon>
        <taxon>Tracheophyta</taxon>
        <taxon>Spermatophyta</taxon>
        <taxon>Magnoliopsida</taxon>
        <taxon>eudicotyledons</taxon>
        <taxon>Gunneridae</taxon>
        <taxon>Pentapetalae</taxon>
        <taxon>asterids</taxon>
        <taxon>lamiids</taxon>
        <taxon>Solanales</taxon>
        <taxon>Solanaceae</taxon>
        <taxon>Solanoideae</taxon>
        <taxon>Datureae</taxon>
        <taxon>Datura</taxon>
    </lineage>
</organism>
<dbReference type="Pfam" id="PF11250">
    <property type="entry name" value="FAF"/>
    <property type="match status" value="1"/>
</dbReference>